<evidence type="ECO:0000256" key="2">
    <source>
        <dbReference type="PROSITE-ProRule" id="PRU00335"/>
    </source>
</evidence>
<keyword evidence="7" id="KW-1185">Reference proteome</keyword>
<dbReference type="PANTHER" id="PTHR30055">
    <property type="entry name" value="HTH-TYPE TRANSCRIPTIONAL REGULATOR RUTR"/>
    <property type="match status" value="1"/>
</dbReference>
<dbReference type="GO" id="GO:0003700">
    <property type="term" value="F:DNA-binding transcription factor activity"/>
    <property type="evidence" value="ECO:0007669"/>
    <property type="project" value="TreeGrafter"/>
</dbReference>
<accession>A0A2P8CCW7</accession>
<dbReference type="RefSeq" id="WP_106542368.1">
    <property type="nucleotide sequence ID" value="NZ_BLAU01000001.1"/>
</dbReference>
<dbReference type="SUPFAM" id="SSF46689">
    <property type="entry name" value="Homeodomain-like"/>
    <property type="match status" value="1"/>
</dbReference>
<dbReference type="EMBL" id="PYGC01000005">
    <property type="protein sequence ID" value="PSK82772.1"/>
    <property type="molecule type" value="Genomic_DNA"/>
</dbReference>
<feature type="DNA-binding region" description="H-T-H motif" evidence="2">
    <location>
        <begin position="27"/>
        <end position="46"/>
    </location>
</feature>
<dbReference type="AlphaFoldDB" id="A0A2P8CCW7"/>
<evidence type="ECO:0000313" key="4">
    <source>
        <dbReference type="EMBL" id="GET21411.1"/>
    </source>
</evidence>
<evidence type="ECO:0000313" key="6">
    <source>
        <dbReference type="Proteomes" id="UP000240621"/>
    </source>
</evidence>
<comment type="caution">
    <text evidence="5">The sequence shown here is derived from an EMBL/GenBank/DDBJ whole genome shotgun (WGS) entry which is preliminary data.</text>
</comment>
<sequence>MTSETTEKKILDAARNVFVRKGMDGARMQEIADEAGINKSLLHYYFRSKQKLFEAIFQEAFGLLIPELMKIFKEEGPLLDKIDRIVDRYITVIGGNPFLPQFLIGEINRDPDKFVKIIRESGIDPRWLQKTIDKEVEAGNINPIKAADLFPNMIGMVIMPFAGRPLFQTIFFNGDSKQYDVYLEERRKTLTSFIKQALTKNPK</sequence>
<reference evidence="5 6" key="1">
    <citation type="submission" date="2018-03" db="EMBL/GenBank/DDBJ databases">
        <title>Genomic Encyclopedia of Archaeal and Bacterial Type Strains, Phase II (KMG-II): from individual species to whole genera.</title>
        <authorList>
            <person name="Goeker M."/>
        </authorList>
    </citation>
    <scope>NUCLEOTIDE SEQUENCE [LARGE SCALE GENOMIC DNA]</scope>
    <source>
        <strain evidence="5 6">DSM 27267</strain>
    </source>
</reference>
<evidence type="ECO:0000256" key="1">
    <source>
        <dbReference type="ARBA" id="ARBA00023125"/>
    </source>
</evidence>
<dbReference type="EMBL" id="BLAU01000001">
    <property type="protein sequence ID" value="GET21411.1"/>
    <property type="molecule type" value="Genomic_DNA"/>
</dbReference>
<proteinExistence type="predicted"/>
<evidence type="ECO:0000313" key="7">
    <source>
        <dbReference type="Proteomes" id="UP000396862"/>
    </source>
</evidence>
<feature type="domain" description="HTH tetR-type" evidence="3">
    <location>
        <begin position="4"/>
        <end position="64"/>
    </location>
</feature>
<dbReference type="InterPro" id="IPR009057">
    <property type="entry name" value="Homeodomain-like_sf"/>
</dbReference>
<dbReference type="InterPro" id="IPR001647">
    <property type="entry name" value="HTH_TetR"/>
</dbReference>
<reference evidence="4 7" key="2">
    <citation type="submission" date="2019-10" db="EMBL/GenBank/DDBJ databases">
        <title>Prolixibacter strains distinguished by the presence of nitrate reductase genes were adept at nitrate-dependent anaerobic corrosion of metallic iron and carbon steel.</title>
        <authorList>
            <person name="Iino T."/>
            <person name="Shono N."/>
            <person name="Ito K."/>
            <person name="Nakamura R."/>
            <person name="Sueoka K."/>
            <person name="Harayama S."/>
            <person name="Ohkuma M."/>
        </authorList>
    </citation>
    <scope>NUCLEOTIDE SEQUENCE [LARGE SCALE GENOMIC DNA]</scope>
    <source>
        <strain evidence="4 7">MIC1-1</strain>
    </source>
</reference>
<dbReference type="Gene3D" id="1.10.357.10">
    <property type="entry name" value="Tetracycline Repressor, domain 2"/>
    <property type="match status" value="1"/>
</dbReference>
<dbReference type="PANTHER" id="PTHR30055:SF226">
    <property type="entry name" value="HTH-TYPE TRANSCRIPTIONAL REGULATOR PKSA"/>
    <property type="match status" value="1"/>
</dbReference>
<dbReference type="InterPro" id="IPR050109">
    <property type="entry name" value="HTH-type_TetR-like_transc_reg"/>
</dbReference>
<organism evidence="5 6">
    <name type="scientific">Prolixibacter denitrificans</name>
    <dbReference type="NCBI Taxonomy" id="1541063"/>
    <lineage>
        <taxon>Bacteria</taxon>
        <taxon>Pseudomonadati</taxon>
        <taxon>Bacteroidota</taxon>
        <taxon>Bacteroidia</taxon>
        <taxon>Marinilabiliales</taxon>
        <taxon>Prolixibacteraceae</taxon>
        <taxon>Prolixibacter</taxon>
    </lineage>
</organism>
<dbReference type="PROSITE" id="PS50977">
    <property type="entry name" value="HTH_TETR_2"/>
    <property type="match status" value="1"/>
</dbReference>
<dbReference type="OrthoDB" id="6430772at2"/>
<dbReference type="Pfam" id="PF00440">
    <property type="entry name" value="TetR_N"/>
    <property type="match status" value="1"/>
</dbReference>
<evidence type="ECO:0000313" key="5">
    <source>
        <dbReference type="EMBL" id="PSK82772.1"/>
    </source>
</evidence>
<dbReference type="PRINTS" id="PR00455">
    <property type="entry name" value="HTHTETR"/>
</dbReference>
<protein>
    <submittedName>
        <fullName evidence="5">AcrR family transcriptional regulator</fullName>
    </submittedName>
    <submittedName>
        <fullName evidence="4">TetR family transcriptional regulator</fullName>
    </submittedName>
</protein>
<name>A0A2P8CCW7_9BACT</name>
<dbReference type="GO" id="GO:0000976">
    <property type="term" value="F:transcription cis-regulatory region binding"/>
    <property type="evidence" value="ECO:0007669"/>
    <property type="project" value="TreeGrafter"/>
</dbReference>
<keyword evidence="1 2" id="KW-0238">DNA-binding</keyword>
<dbReference type="Proteomes" id="UP000396862">
    <property type="component" value="Unassembled WGS sequence"/>
</dbReference>
<evidence type="ECO:0000259" key="3">
    <source>
        <dbReference type="PROSITE" id="PS50977"/>
    </source>
</evidence>
<dbReference type="Proteomes" id="UP000240621">
    <property type="component" value="Unassembled WGS sequence"/>
</dbReference>
<gene>
    <name evidence="5" type="ORF">CLV93_105164</name>
    <name evidence="4" type="ORF">JCM18694_16570</name>
</gene>